<dbReference type="PANTHER" id="PTHR42747">
    <property type="entry name" value="NITRONATE MONOOXYGENASE-RELATED"/>
    <property type="match status" value="1"/>
</dbReference>
<evidence type="ECO:0000256" key="1">
    <source>
        <dbReference type="ARBA" id="ARBA00001917"/>
    </source>
</evidence>
<evidence type="ECO:0000313" key="8">
    <source>
        <dbReference type="Proteomes" id="UP000054107"/>
    </source>
</evidence>
<evidence type="ECO:0000256" key="4">
    <source>
        <dbReference type="ARBA" id="ARBA00022643"/>
    </source>
</evidence>
<dbReference type="EMBL" id="LN721931">
    <property type="protein sequence ID" value="CEP09583.1"/>
    <property type="molecule type" value="Genomic_DNA"/>
</dbReference>
<keyword evidence="5" id="KW-0560">Oxidoreductase</keyword>
<dbReference type="AlphaFoldDB" id="A0A0B7N2G5"/>
<dbReference type="Gene3D" id="3.20.20.70">
    <property type="entry name" value="Aldolase class I"/>
    <property type="match status" value="1"/>
</dbReference>
<organism evidence="7 8">
    <name type="scientific">Parasitella parasitica</name>
    <dbReference type="NCBI Taxonomy" id="35722"/>
    <lineage>
        <taxon>Eukaryota</taxon>
        <taxon>Fungi</taxon>
        <taxon>Fungi incertae sedis</taxon>
        <taxon>Mucoromycota</taxon>
        <taxon>Mucoromycotina</taxon>
        <taxon>Mucoromycetes</taxon>
        <taxon>Mucorales</taxon>
        <taxon>Mucorineae</taxon>
        <taxon>Mucoraceae</taxon>
        <taxon>Parasitella</taxon>
    </lineage>
</organism>
<dbReference type="Pfam" id="PF03060">
    <property type="entry name" value="NMO"/>
    <property type="match status" value="1"/>
</dbReference>
<evidence type="ECO:0000256" key="5">
    <source>
        <dbReference type="ARBA" id="ARBA00023002"/>
    </source>
</evidence>
<reference evidence="7 8" key="1">
    <citation type="submission" date="2014-09" db="EMBL/GenBank/DDBJ databases">
        <authorList>
            <person name="Ellenberger Sabrina"/>
        </authorList>
    </citation>
    <scope>NUCLEOTIDE SEQUENCE [LARGE SCALE GENOMIC DNA]</scope>
    <source>
        <strain evidence="7 8">CBS 412.66</strain>
    </source>
</reference>
<evidence type="ECO:0000256" key="2">
    <source>
        <dbReference type="ARBA" id="ARBA00009881"/>
    </source>
</evidence>
<gene>
    <name evidence="7" type="primary">PARPA_03112.1 scaffold 6726</name>
</gene>
<evidence type="ECO:0000256" key="3">
    <source>
        <dbReference type="ARBA" id="ARBA00022630"/>
    </source>
</evidence>
<proteinExistence type="inferred from homology"/>
<keyword evidence="8" id="KW-1185">Reference proteome</keyword>
<accession>A0A0B7N2G5</accession>
<name>A0A0B7N2G5_9FUNG</name>
<sequence>MATTHAANWTATAITKALQIQYPIIQAPCAGHTGADLIAAVSNAGGLGSLGAGMIPAPQLRTTIHSIREKTSRPFAVNLFCRAARPPTSAELQKHYPGTDDVLNEIRTELNIPIPSEFQPRSPPFEDQINVILEERVPVVSFTFGLLPDSVLQRLWSAGTFLIGTATTVQEALVLAGLDPSDPTRKADAIVAQGLEAGGHRGSFLKSSNEDKNHQQLPVSDLVKAIRSTQKNGRFPVPIIAAGGISSGSDVYHALHDWKADGAAIGTLFMMAKESATPKGHRDYMLNAKKNGVEGTKITAAITGKSVRSYPNKLMKRIEEASSQNGGEIPNYDIQSSKTKDIAAYATQNGIQDYMMLLSGVNASLAVDYSEQGSLTATEILNKLVTDVNKIASAK</sequence>
<dbReference type="STRING" id="35722.A0A0B7N2G5"/>
<dbReference type="SUPFAM" id="SSF51412">
    <property type="entry name" value="Inosine monophosphate dehydrogenase (IMPDH)"/>
    <property type="match status" value="1"/>
</dbReference>
<keyword evidence="4" id="KW-0288">FMN</keyword>
<dbReference type="CDD" id="cd04730">
    <property type="entry name" value="NPD_like"/>
    <property type="match status" value="1"/>
</dbReference>
<comment type="cofactor">
    <cofactor evidence="1">
        <name>FMN</name>
        <dbReference type="ChEBI" id="CHEBI:58210"/>
    </cofactor>
</comment>
<dbReference type="PANTHER" id="PTHR42747:SF3">
    <property type="entry name" value="NITRONATE MONOOXYGENASE-RELATED"/>
    <property type="match status" value="1"/>
</dbReference>
<dbReference type="Proteomes" id="UP000054107">
    <property type="component" value="Unassembled WGS sequence"/>
</dbReference>
<evidence type="ECO:0000313" key="7">
    <source>
        <dbReference type="EMBL" id="CEP09583.1"/>
    </source>
</evidence>
<evidence type="ECO:0000256" key="6">
    <source>
        <dbReference type="ARBA" id="ARBA00023033"/>
    </source>
</evidence>
<dbReference type="OrthoDB" id="2349068at2759"/>
<keyword evidence="6" id="KW-0503">Monooxygenase</keyword>
<keyword evidence="3" id="KW-0285">Flavoprotein</keyword>
<comment type="similarity">
    <text evidence="2">Belongs to the nitronate monooxygenase family. NMO class I subfamily.</text>
</comment>
<dbReference type="InterPro" id="IPR013785">
    <property type="entry name" value="Aldolase_TIM"/>
</dbReference>
<dbReference type="InterPro" id="IPR004136">
    <property type="entry name" value="NMO"/>
</dbReference>
<protein>
    <submittedName>
        <fullName evidence="7">Uncharacterized protein</fullName>
    </submittedName>
</protein>
<dbReference type="GO" id="GO:0018580">
    <property type="term" value="F:nitronate monooxygenase activity"/>
    <property type="evidence" value="ECO:0007669"/>
    <property type="project" value="InterPro"/>
</dbReference>